<feature type="domain" description="HTH tetR-type" evidence="3">
    <location>
        <begin position="18"/>
        <end position="78"/>
    </location>
</feature>
<dbReference type="PRINTS" id="PR00455">
    <property type="entry name" value="HTHTETR"/>
</dbReference>
<dbReference type="InterPro" id="IPR001647">
    <property type="entry name" value="HTH_TetR"/>
</dbReference>
<dbReference type="STRING" id="240427.AYR62_05685"/>
<keyword evidence="1 2" id="KW-0238">DNA-binding</keyword>
<dbReference type="RefSeq" id="WP_065903098.1">
    <property type="nucleotide sequence ID" value="NZ_JBEFOI010000024.1"/>
</dbReference>
<protein>
    <recommendedName>
        <fullName evidence="3">HTH tetR-type domain-containing protein</fullName>
    </recommendedName>
</protein>
<dbReference type="Gene3D" id="1.10.357.10">
    <property type="entry name" value="Tetracycline Repressor, domain 2"/>
    <property type="match status" value="1"/>
</dbReference>
<evidence type="ECO:0000259" key="3">
    <source>
        <dbReference type="PROSITE" id="PS50977"/>
    </source>
</evidence>
<proteinExistence type="predicted"/>
<evidence type="ECO:0000256" key="2">
    <source>
        <dbReference type="PROSITE-ProRule" id="PRU00335"/>
    </source>
</evidence>
<dbReference type="OrthoDB" id="6430772at2"/>
<evidence type="ECO:0000256" key="1">
    <source>
        <dbReference type="ARBA" id="ARBA00023125"/>
    </source>
</evidence>
<dbReference type="Pfam" id="PF00440">
    <property type="entry name" value="TetR_N"/>
    <property type="match status" value="1"/>
</dbReference>
<dbReference type="PANTHER" id="PTHR43479:SF11">
    <property type="entry name" value="ACREF_ENVCD OPERON REPRESSOR-RELATED"/>
    <property type="match status" value="1"/>
</dbReference>
<dbReference type="PROSITE" id="PS50977">
    <property type="entry name" value="HTH_TETR_2"/>
    <property type="match status" value="1"/>
</dbReference>
<dbReference type="InterPro" id="IPR009057">
    <property type="entry name" value="Homeodomain-like_sf"/>
</dbReference>
<accession>A0A1B2J0W7</accession>
<sequence length="207" mass="23632">MTLTEQPLTILDMRYKDQNKIEALHQAVIDVMLHDGYQNLSVAKIAKRAGVSQATLYIYYADKQAMLGQAYLNIKNKIDPMLFSGVDPRAAVEDQFRLVLKNYADAMNAYPREGEVMRIFNSHADLVPEDVFTAGMDRAKPLDFIYQKGVSEGILRELAPEFIIAYTFTPLDQIAEIRYRHDSKLSDTDVHALIDMAWQACRKPQKE</sequence>
<keyword evidence="5" id="KW-1185">Reference proteome</keyword>
<dbReference type="InterPro" id="IPR050624">
    <property type="entry name" value="HTH-type_Tx_Regulator"/>
</dbReference>
<dbReference type="Proteomes" id="UP000093267">
    <property type="component" value="Chromosome"/>
</dbReference>
<evidence type="ECO:0000313" key="5">
    <source>
        <dbReference type="Proteomes" id="UP000093267"/>
    </source>
</evidence>
<dbReference type="PANTHER" id="PTHR43479">
    <property type="entry name" value="ACREF/ENVCD OPERON REPRESSOR-RELATED"/>
    <property type="match status" value="1"/>
</dbReference>
<evidence type="ECO:0000313" key="4">
    <source>
        <dbReference type="EMBL" id="ANZ67890.1"/>
    </source>
</evidence>
<feature type="DNA-binding region" description="H-T-H motif" evidence="2">
    <location>
        <begin position="41"/>
        <end position="60"/>
    </location>
</feature>
<dbReference type="SUPFAM" id="SSF46689">
    <property type="entry name" value="Homeodomain-like"/>
    <property type="match status" value="1"/>
</dbReference>
<dbReference type="EMBL" id="CP014924">
    <property type="protein sequence ID" value="ANZ67890.1"/>
    <property type="molecule type" value="Genomic_DNA"/>
</dbReference>
<dbReference type="GO" id="GO:0003677">
    <property type="term" value="F:DNA binding"/>
    <property type="evidence" value="ECO:0007669"/>
    <property type="project" value="UniProtKB-UniRule"/>
</dbReference>
<organism evidence="4 5">
    <name type="scientific">Secundilactobacillus paracollinoides</name>
    <dbReference type="NCBI Taxonomy" id="240427"/>
    <lineage>
        <taxon>Bacteria</taxon>
        <taxon>Bacillati</taxon>
        <taxon>Bacillota</taxon>
        <taxon>Bacilli</taxon>
        <taxon>Lactobacillales</taxon>
        <taxon>Lactobacillaceae</taxon>
        <taxon>Secundilactobacillus</taxon>
    </lineage>
</organism>
<name>A0A1B2J0W7_9LACO</name>
<gene>
    <name evidence="4" type="ORF">AYR63_12590</name>
</gene>
<reference evidence="4 5" key="1">
    <citation type="submission" date="2016-03" db="EMBL/GenBank/DDBJ databases">
        <title>Pediococcus and Lactobacillus from brewery environment - whole genome sequencing and assembly.</title>
        <authorList>
            <person name="Behr J."/>
            <person name="Geissler A.J."/>
            <person name="Vogel R.F."/>
        </authorList>
    </citation>
    <scope>NUCLEOTIDE SEQUENCE [LARGE SCALE GENOMIC DNA]</scope>
    <source>
        <strain evidence="4 5">TMW 1.1995</strain>
    </source>
</reference>
<dbReference type="AlphaFoldDB" id="A0A1B2J0W7"/>